<reference evidence="2 3" key="1">
    <citation type="journal article" date="2021" name="Genome Biol. Evol.">
        <title>Complete Genome Sequencing of a Novel Gloeobacter Species from a Waterfall Cave in Mexico.</title>
        <authorList>
            <person name="Saw J.H."/>
            <person name="Cardona T."/>
            <person name="Montejano G."/>
        </authorList>
    </citation>
    <scope>NUCLEOTIDE SEQUENCE [LARGE SCALE GENOMIC DNA]</scope>
    <source>
        <strain evidence="2">MG652769</strain>
    </source>
</reference>
<keyword evidence="1" id="KW-0812">Transmembrane</keyword>
<name>A0ABY3PR91_9CYAN</name>
<keyword evidence="3" id="KW-1185">Reference proteome</keyword>
<evidence type="ECO:0000313" key="2">
    <source>
        <dbReference type="EMBL" id="UFP96212.1"/>
    </source>
</evidence>
<sequence>MQTLDALKPEFFGWAIINGALIAVATQLAWAQAGLKWYKSVVIVALLVALLAAGWSSWLNPRGTAFSVGLFVCAMAILWPLYRRLFSARW</sequence>
<dbReference type="RefSeq" id="WP_230843458.1">
    <property type="nucleotide sequence ID" value="NZ_CP063845.1"/>
</dbReference>
<keyword evidence="1" id="KW-0472">Membrane</keyword>
<keyword evidence="1" id="KW-1133">Transmembrane helix</keyword>
<feature type="transmembrane region" description="Helical" evidence="1">
    <location>
        <begin position="64"/>
        <end position="82"/>
    </location>
</feature>
<protein>
    <submittedName>
        <fullName evidence="2">Uncharacterized protein</fullName>
    </submittedName>
</protein>
<organism evidence="2 3">
    <name type="scientific">Gloeobacter morelensis MG652769</name>
    <dbReference type="NCBI Taxonomy" id="2781736"/>
    <lineage>
        <taxon>Bacteria</taxon>
        <taxon>Bacillati</taxon>
        <taxon>Cyanobacteriota</taxon>
        <taxon>Cyanophyceae</taxon>
        <taxon>Gloeobacterales</taxon>
        <taxon>Gloeobacteraceae</taxon>
        <taxon>Gloeobacter</taxon>
        <taxon>Gloeobacter morelensis</taxon>
    </lineage>
</organism>
<feature type="transmembrane region" description="Helical" evidence="1">
    <location>
        <begin position="37"/>
        <end position="58"/>
    </location>
</feature>
<feature type="transmembrane region" description="Helical" evidence="1">
    <location>
        <begin position="12"/>
        <end position="30"/>
    </location>
</feature>
<gene>
    <name evidence="2" type="ORF">ISF26_08405</name>
</gene>
<dbReference type="EMBL" id="CP063845">
    <property type="protein sequence ID" value="UFP96212.1"/>
    <property type="molecule type" value="Genomic_DNA"/>
</dbReference>
<evidence type="ECO:0000256" key="1">
    <source>
        <dbReference type="SAM" id="Phobius"/>
    </source>
</evidence>
<dbReference type="Proteomes" id="UP001054846">
    <property type="component" value="Chromosome"/>
</dbReference>
<proteinExistence type="predicted"/>
<accession>A0ABY3PR91</accession>
<evidence type="ECO:0000313" key="3">
    <source>
        <dbReference type="Proteomes" id="UP001054846"/>
    </source>
</evidence>